<keyword evidence="2" id="KW-1185">Reference proteome</keyword>
<feature type="non-terminal residue" evidence="1">
    <location>
        <position position="1"/>
    </location>
</feature>
<dbReference type="RefSeq" id="XP_007333417.1">
    <property type="nucleotide sequence ID" value="XM_007333355.1"/>
</dbReference>
<dbReference type="InParanoid" id="K5VN97"/>
<feature type="non-terminal residue" evidence="1">
    <location>
        <position position="179"/>
    </location>
</feature>
<dbReference type="OMA" id="ARWENTH"/>
<dbReference type="eggNOG" id="ENOG502SCY7">
    <property type="taxonomic scope" value="Eukaryota"/>
</dbReference>
<dbReference type="AlphaFoldDB" id="K5VN97"/>
<organism evidence="1 2">
    <name type="scientific">Agaricus bisporus var. burnettii (strain JB137-S8 / ATCC MYA-4627 / FGSC 10392)</name>
    <name type="common">White button mushroom</name>
    <dbReference type="NCBI Taxonomy" id="597362"/>
    <lineage>
        <taxon>Eukaryota</taxon>
        <taxon>Fungi</taxon>
        <taxon>Dikarya</taxon>
        <taxon>Basidiomycota</taxon>
        <taxon>Agaricomycotina</taxon>
        <taxon>Agaricomycetes</taxon>
        <taxon>Agaricomycetidae</taxon>
        <taxon>Agaricales</taxon>
        <taxon>Agaricineae</taxon>
        <taxon>Agaricaceae</taxon>
        <taxon>Agaricus</taxon>
    </lineage>
</organism>
<proteinExistence type="predicted"/>
<reference evidence="2" key="1">
    <citation type="journal article" date="2012" name="Proc. Natl. Acad. Sci. U.S.A.">
        <title>Genome sequence of the button mushroom Agaricus bisporus reveals mechanisms governing adaptation to a humic-rich ecological niche.</title>
        <authorList>
            <person name="Morin E."/>
            <person name="Kohler A."/>
            <person name="Baker A.R."/>
            <person name="Foulongne-Oriol M."/>
            <person name="Lombard V."/>
            <person name="Nagy L.G."/>
            <person name="Ohm R.A."/>
            <person name="Patyshakuliyeva A."/>
            <person name="Brun A."/>
            <person name="Aerts A.L."/>
            <person name="Bailey A.M."/>
            <person name="Billette C."/>
            <person name="Coutinho P.M."/>
            <person name="Deakin G."/>
            <person name="Doddapaneni H."/>
            <person name="Floudas D."/>
            <person name="Grimwood J."/>
            <person name="Hilden K."/>
            <person name="Kuees U."/>
            <person name="LaButti K.M."/>
            <person name="Lapidus A."/>
            <person name="Lindquist E.A."/>
            <person name="Lucas S.M."/>
            <person name="Murat C."/>
            <person name="Riley R.W."/>
            <person name="Salamov A.A."/>
            <person name="Schmutz J."/>
            <person name="Subramanian V."/>
            <person name="Woesten H.A.B."/>
            <person name="Xu J."/>
            <person name="Eastwood D.C."/>
            <person name="Foster G.D."/>
            <person name="Sonnenberg A.S."/>
            <person name="Cullen D."/>
            <person name="de Vries R.P."/>
            <person name="Lundell T."/>
            <person name="Hibbett D.S."/>
            <person name="Henrissat B."/>
            <person name="Burton K.S."/>
            <person name="Kerrigan R.W."/>
            <person name="Challen M.P."/>
            <person name="Grigoriev I.V."/>
            <person name="Martin F."/>
        </authorList>
    </citation>
    <scope>NUCLEOTIDE SEQUENCE [LARGE SCALE GENOMIC DNA]</scope>
    <source>
        <strain evidence="2">JB137-S8 / ATCC MYA-4627 / FGSC 10392</strain>
    </source>
</reference>
<sequence>LIRDSDLRGAKIPNLHQNLKVLMFADDTTVFLHKNDKYEDLLKILDMWCIASGAKFNITKTEIIPLGSPNYRNLFLETRKLASWHNPIPEGTRITREGERVRILGAWIGNGNTDDKPWDNIQSKVSESLERWSRTKPGTEGRRHAIQMTVHGMTQYLTMAQGMPDKFEHKFTKLASAFL</sequence>
<dbReference type="STRING" id="597362.K5VN97"/>
<name>K5VN97_AGABU</name>
<gene>
    <name evidence="1" type="ORF">AGABI1DRAFT_15016</name>
</gene>
<dbReference type="GeneID" id="18828626"/>
<evidence type="ECO:0000313" key="2">
    <source>
        <dbReference type="Proteomes" id="UP000008493"/>
    </source>
</evidence>
<dbReference type="EMBL" id="JH971407">
    <property type="protein sequence ID" value="EKM75934.1"/>
    <property type="molecule type" value="Genomic_DNA"/>
</dbReference>
<dbReference type="KEGG" id="abp:AGABI1DRAFT15016"/>
<dbReference type="HOGENOM" id="CLU_077575_1_0_1"/>
<dbReference type="OrthoDB" id="2205812at2759"/>
<evidence type="ECO:0000313" key="1">
    <source>
        <dbReference type="EMBL" id="EKM75934.1"/>
    </source>
</evidence>
<dbReference type="Proteomes" id="UP000008493">
    <property type="component" value="Unassembled WGS sequence"/>
</dbReference>
<accession>K5VN97</accession>
<protein>
    <submittedName>
        <fullName evidence="1">Uncharacterized protein</fullName>
    </submittedName>
</protein>